<sequence>MGQFASFVRPDNMKSFFSKAGLSWNRGSYTRTTLLLNQAAIGDELATKLPKSYSQKALFVNNVVSSDAWYTTDEDSVVESRVFRPTPVNTPGETPVAMARVGEGRLGYVGDVNAEEETDAVILVMCDLL</sequence>
<proteinExistence type="predicted"/>
<dbReference type="Proteomes" id="UP001220324">
    <property type="component" value="Unassembled WGS sequence"/>
</dbReference>
<protein>
    <submittedName>
        <fullName evidence="1">Uncharacterized protein</fullName>
    </submittedName>
</protein>
<organism evidence="1 2">
    <name type="scientific">Penicillium frequentans</name>
    <dbReference type="NCBI Taxonomy" id="3151616"/>
    <lineage>
        <taxon>Eukaryota</taxon>
        <taxon>Fungi</taxon>
        <taxon>Dikarya</taxon>
        <taxon>Ascomycota</taxon>
        <taxon>Pezizomycotina</taxon>
        <taxon>Eurotiomycetes</taxon>
        <taxon>Eurotiomycetidae</taxon>
        <taxon>Eurotiales</taxon>
        <taxon>Aspergillaceae</taxon>
        <taxon>Penicillium</taxon>
    </lineage>
</organism>
<name>A0AAD6GA49_9EURO</name>
<reference evidence="1 2" key="1">
    <citation type="journal article" date="2023" name="IMA Fungus">
        <title>Comparative genomic study of the Penicillium genus elucidates a diverse pangenome and 15 lateral gene transfer events.</title>
        <authorList>
            <person name="Petersen C."/>
            <person name="Sorensen T."/>
            <person name="Nielsen M.R."/>
            <person name="Sondergaard T.E."/>
            <person name="Sorensen J.L."/>
            <person name="Fitzpatrick D.A."/>
            <person name="Frisvad J.C."/>
            <person name="Nielsen K.L."/>
        </authorList>
    </citation>
    <scope>NUCLEOTIDE SEQUENCE [LARGE SCALE GENOMIC DNA]</scope>
    <source>
        <strain evidence="1 2">IBT 35679</strain>
    </source>
</reference>
<dbReference type="EMBL" id="JAQIZZ010000008">
    <property type="protein sequence ID" value="KAJ5525846.1"/>
    <property type="molecule type" value="Genomic_DNA"/>
</dbReference>
<keyword evidence="2" id="KW-1185">Reference proteome</keyword>
<accession>A0AAD6GA49</accession>
<comment type="caution">
    <text evidence="1">The sequence shown here is derived from an EMBL/GenBank/DDBJ whole genome shotgun (WGS) entry which is preliminary data.</text>
</comment>
<gene>
    <name evidence="1" type="ORF">N7494_012496</name>
</gene>
<evidence type="ECO:0000313" key="1">
    <source>
        <dbReference type="EMBL" id="KAJ5525846.1"/>
    </source>
</evidence>
<evidence type="ECO:0000313" key="2">
    <source>
        <dbReference type="Proteomes" id="UP001220324"/>
    </source>
</evidence>
<dbReference type="AlphaFoldDB" id="A0AAD6GA49"/>